<dbReference type="InParanoid" id="K3Y490"/>
<reference evidence="1" key="2">
    <citation type="submission" date="2018-08" db="UniProtKB">
        <authorList>
            <consortium name="EnsemblPlants"/>
        </authorList>
    </citation>
    <scope>IDENTIFICATION</scope>
    <source>
        <strain evidence="1">Yugu1</strain>
    </source>
</reference>
<name>K3Y490_SETIT</name>
<evidence type="ECO:0000313" key="1">
    <source>
        <dbReference type="EnsemblPlants" id="KQL09685"/>
    </source>
</evidence>
<dbReference type="AlphaFoldDB" id="K3Y490"/>
<dbReference type="EnsemblPlants" id="KQL09685">
    <property type="protein sequence ID" value="KQL09685"/>
    <property type="gene ID" value="SETIT_009028mg"/>
</dbReference>
<dbReference type="HOGENOM" id="CLU_3336468_0_0_1"/>
<reference evidence="2" key="1">
    <citation type="journal article" date="2012" name="Nat. Biotechnol.">
        <title>Reference genome sequence of the model plant Setaria.</title>
        <authorList>
            <person name="Bennetzen J.L."/>
            <person name="Schmutz J."/>
            <person name="Wang H."/>
            <person name="Percifield R."/>
            <person name="Hawkins J."/>
            <person name="Pontaroli A.C."/>
            <person name="Estep M."/>
            <person name="Feng L."/>
            <person name="Vaughn J.N."/>
            <person name="Grimwood J."/>
            <person name="Jenkins J."/>
            <person name="Barry K."/>
            <person name="Lindquist E."/>
            <person name="Hellsten U."/>
            <person name="Deshpande S."/>
            <person name="Wang X."/>
            <person name="Wu X."/>
            <person name="Mitros T."/>
            <person name="Triplett J."/>
            <person name="Yang X."/>
            <person name="Ye C.Y."/>
            <person name="Mauro-Herrera M."/>
            <person name="Wang L."/>
            <person name="Li P."/>
            <person name="Sharma M."/>
            <person name="Sharma R."/>
            <person name="Ronald P.C."/>
            <person name="Panaud O."/>
            <person name="Kellogg E.A."/>
            <person name="Brutnell T.P."/>
            <person name="Doust A.N."/>
            <person name="Tuskan G.A."/>
            <person name="Rokhsar D."/>
            <person name="Devos K.M."/>
        </authorList>
    </citation>
    <scope>NUCLEOTIDE SEQUENCE [LARGE SCALE GENOMIC DNA]</scope>
    <source>
        <strain evidence="2">cv. Yugu1</strain>
    </source>
</reference>
<protein>
    <submittedName>
        <fullName evidence="1">Uncharacterized protein</fullName>
    </submittedName>
</protein>
<accession>K3Y490</accession>
<dbReference type="Gramene" id="KQL09685">
    <property type="protein sequence ID" value="KQL09685"/>
    <property type="gene ID" value="SETIT_009028mg"/>
</dbReference>
<evidence type="ECO:0000313" key="2">
    <source>
        <dbReference type="Proteomes" id="UP000004995"/>
    </source>
</evidence>
<organism evidence="1 2">
    <name type="scientific">Setaria italica</name>
    <name type="common">Foxtail millet</name>
    <name type="synonym">Panicum italicum</name>
    <dbReference type="NCBI Taxonomy" id="4555"/>
    <lineage>
        <taxon>Eukaryota</taxon>
        <taxon>Viridiplantae</taxon>
        <taxon>Streptophyta</taxon>
        <taxon>Embryophyta</taxon>
        <taxon>Tracheophyta</taxon>
        <taxon>Spermatophyta</taxon>
        <taxon>Magnoliopsida</taxon>
        <taxon>Liliopsida</taxon>
        <taxon>Poales</taxon>
        <taxon>Poaceae</taxon>
        <taxon>PACMAD clade</taxon>
        <taxon>Panicoideae</taxon>
        <taxon>Panicodae</taxon>
        <taxon>Paniceae</taxon>
        <taxon>Cenchrinae</taxon>
        <taxon>Setaria</taxon>
    </lineage>
</organism>
<keyword evidence="2" id="KW-1185">Reference proteome</keyword>
<proteinExistence type="predicted"/>
<dbReference type="EMBL" id="AGNK02002252">
    <property type="status" value="NOT_ANNOTATED_CDS"/>
    <property type="molecule type" value="Genomic_DNA"/>
</dbReference>
<dbReference type="Proteomes" id="UP000004995">
    <property type="component" value="Unassembled WGS sequence"/>
</dbReference>
<sequence>MLFGIMRSSFQSVFYWKIEMVVYLRLRKRNAYGIMLIV</sequence>